<name>A0A7D6VB84_9NOCA</name>
<dbReference type="KEGG" id="nhu:H0264_33820"/>
<organism evidence="1 2">
    <name type="scientific">Nocardia huaxiensis</name>
    <dbReference type="NCBI Taxonomy" id="2755382"/>
    <lineage>
        <taxon>Bacteria</taxon>
        <taxon>Bacillati</taxon>
        <taxon>Actinomycetota</taxon>
        <taxon>Actinomycetes</taxon>
        <taxon>Mycobacteriales</taxon>
        <taxon>Nocardiaceae</taxon>
        <taxon>Nocardia</taxon>
    </lineage>
</organism>
<dbReference type="EMBL" id="CP059399">
    <property type="protein sequence ID" value="QLY30102.1"/>
    <property type="molecule type" value="Genomic_DNA"/>
</dbReference>
<evidence type="ECO:0000313" key="2">
    <source>
        <dbReference type="Proteomes" id="UP000515512"/>
    </source>
</evidence>
<protein>
    <recommendedName>
        <fullName evidence="3">SseB protein N-terminal domain-containing protein</fullName>
    </recommendedName>
</protein>
<reference evidence="1 2" key="1">
    <citation type="submission" date="2020-07" db="EMBL/GenBank/DDBJ databases">
        <authorList>
            <person name="Zhuang K."/>
            <person name="Ran Y."/>
        </authorList>
    </citation>
    <scope>NUCLEOTIDE SEQUENCE [LARGE SCALE GENOMIC DNA]</scope>
    <source>
        <strain evidence="1 2">WCH-YHL-001</strain>
    </source>
</reference>
<proteinExistence type="predicted"/>
<sequence length="131" mass="14063">MTGDGLAELRSEIAAFYAGFGQPRVLRQAFEGATLLVPLTSDDRVWTSQVGGVHWICAFTSVEEYARYMVARGVKSAETYRYHGLLGSHLASWAQACPEPTGVSIDCLGSAPMAFPPELPEAVLAEEAARG</sequence>
<keyword evidence="2" id="KW-1185">Reference proteome</keyword>
<dbReference type="AlphaFoldDB" id="A0A7D6VB84"/>
<evidence type="ECO:0008006" key="3">
    <source>
        <dbReference type="Google" id="ProtNLM"/>
    </source>
</evidence>
<dbReference type="Proteomes" id="UP000515512">
    <property type="component" value="Chromosome"/>
</dbReference>
<accession>A0A7D6VB84</accession>
<gene>
    <name evidence="1" type="ORF">H0264_33820</name>
</gene>
<evidence type="ECO:0000313" key="1">
    <source>
        <dbReference type="EMBL" id="QLY30102.1"/>
    </source>
</evidence>
<dbReference type="RefSeq" id="WP_181581301.1">
    <property type="nucleotide sequence ID" value="NZ_CP059399.1"/>
</dbReference>